<gene>
    <name evidence="2" type="ORF">BaOVIS_011140</name>
</gene>
<dbReference type="Proteomes" id="UP001057455">
    <property type="component" value="Unassembled WGS sequence"/>
</dbReference>
<keyword evidence="3" id="KW-1185">Reference proteome</keyword>
<dbReference type="OrthoDB" id="361659at2759"/>
<protein>
    <submittedName>
        <fullName evidence="2">Uncharacterized protein</fullName>
    </submittedName>
</protein>
<organism evidence="2 3">
    <name type="scientific">Babesia ovis</name>
    <dbReference type="NCBI Taxonomy" id="5869"/>
    <lineage>
        <taxon>Eukaryota</taxon>
        <taxon>Sar</taxon>
        <taxon>Alveolata</taxon>
        <taxon>Apicomplexa</taxon>
        <taxon>Aconoidasida</taxon>
        <taxon>Piroplasmida</taxon>
        <taxon>Babesiidae</taxon>
        <taxon>Babesia</taxon>
    </lineage>
</organism>
<evidence type="ECO:0000313" key="2">
    <source>
        <dbReference type="EMBL" id="GFE53710.1"/>
    </source>
</evidence>
<evidence type="ECO:0000313" key="3">
    <source>
        <dbReference type="Proteomes" id="UP001057455"/>
    </source>
</evidence>
<evidence type="ECO:0000256" key="1">
    <source>
        <dbReference type="SAM" id="MobiDB-lite"/>
    </source>
</evidence>
<feature type="region of interest" description="Disordered" evidence="1">
    <location>
        <begin position="554"/>
        <end position="576"/>
    </location>
</feature>
<proteinExistence type="predicted"/>
<name>A0A9W5T982_BABOV</name>
<reference evidence="2" key="1">
    <citation type="submission" date="2019-12" db="EMBL/GenBank/DDBJ databases">
        <title>Genome sequence of Babesia ovis.</title>
        <authorList>
            <person name="Yamagishi J."/>
            <person name="Sevinc F."/>
            <person name="Xuan X."/>
        </authorList>
    </citation>
    <scope>NUCLEOTIDE SEQUENCE</scope>
    <source>
        <strain evidence="2">Selcuk</strain>
    </source>
</reference>
<feature type="compositionally biased region" description="Basic and acidic residues" evidence="1">
    <location>
        <begin position="554"/>
        <end position="564"/>
    </location>
</feature>
<accession>A0A9W5T982</accession>
<dbReference type="AlphaFoldDB" id="A0A9W5T982"/>
<comment type="caution">
    <text evidence="2">The sequence shown here is derived from an EMBL/GenBank/DDBJ whole genome shotgun (WGS) entry which is preliminary data.</text>
</comment>
<dbReference type="EMBL" id="BLIY01000007">
    <property type="protein sequence ID" value="GFE53710.1"/>
    <property type="molecule type" value="Genomic_DNA"/>
</dbReference>
<sequence>MSDHTVSAPSSPAATAGSVPPSFGDGTAAVADAQVSYTVTSPIAASVNPGMMAGITTGGVPSPVRADIAGMSQLPTVYLPPIHYTYDRDTGKLVQVTQGGAPNNMNMAIPRTTVLNANAVSTSSPIPPPIMVKSAPATPTNVATPTTSTVQQNPVHISQLTRNVTTTEQRIAPEFSQSPVMGTQYTFPSAMGAQYTFPPAGMPPTGSPNAGLSPTGMASTGLPNAGMSPTGMPRAGMTPTGMASTGMQTTTVSTAGMFTPGIPTTSMSTTTQPMTAGPGIYAQPMFTYANGAQVPMYPPGAQWHPPAEFSHQMTFDSAAAPRPLQQMDPPATSQVFANSMTRTYNAAARVFRSFDDMSAGDMVRGVQRVMHSTATDFVKAAVFRLRRLEDVPIPAGSPNRVSYSLVAYFDTATENYGVYHSHPRCAHQGSGAHLANCDLDGEVVKIPWQGEPYVFVKVVEHVNQMETVVGRLKLHVESLVRDHPLRVNIISDRNNICGSVIFEFGVGHMSYEEMRDAQDKALRAASERRTMDYQYRSNNVPDYDTSLRQHRQYQRDRAAAEYQRENPPYRGRSYTPATGEVRIPAALNHFVRWCCDITDSELY</sequence>